<evidence type="ECO:0000313" key="1">
    <source>
        <dbReference type="EMBL" id="KAI5662229.1"/>
    </source>
</evidence>
<organism evidence="1 2">
    <name type="scientific">Catharanthus roseus</name>
    <name type="common">Madagascar periwinkle</name>
    <name type="synonym">Vinca rosea</name>
    <dbReference type="NCBI Taxonomy" id="4058"/>
    <lineage>
        <taxon>Eukaryota</taxon>
        <taxon>Viridiplantae</taxon>
        <taxon>Streptophyta</taxon>
        <taxon>Embryophyta</taxon>
        <taxon>Tracheophyta</taxon>
        <taxon>Spermatophyta</taxon>
        <taxon>Magnoliopsida</taxon>
        <taxon>eudicotyledons</taxon>
        <taxon>Gunneridae</taxon>
        <taxon>Pentapetalae</taxon>
        <taxon>asterids</taxon>
        <taxon>lamiids</taxon>
        <taxon>Gentianales</taxon>
        <taxon>Apocynaceae</taxon>
        <taxon>Rauvolfioideae</taxon>
        <taxon>Vinceae</taxon>
        <taxon>Catharanthinae</taxon>
        <taxon>Catharanthus</taxon>
    </lineage>
</organism>
<comment type="caution">
    <text evidence="1">The sequence shown here is derived from an EMBL/GenBank/DDBJ whole genome shotgun (WGS) entry which is preliminary data.</text>
</comment>
<proteinExistence type="predicted"/>
<dbReference type="EMBL" id="CM044705">
    <property type="protein sequence ID" value="KAI5662229.1"/>
    <property type="molecule type" value="Genomic_DNA"/>
</dbReference>
<evidence type="ECO:0000313" key="2">
    <source>
        <dbReference type="Proteomes" id="UP001060085"/>
    </source>
</evidence>
<protein>
    <submittedName>
        <fullName evidence="1">Uncharacterized protein</fullName>
    </submittedName>
</protein>
<accession>A0ACC0AN17</accession>
<dbReference type="Proteomes" id="UP001060085">
    <property type="component" value="Linkage Group LG05"/>
</dbReference>
<sequence length="169" mass="18596">MTIFLMKDCGTLAINYSSSIHGTQSQNRLLQFLTLYTSITASPDSLHGVIHQRSDSRWHQHLRIVECWISATVKEGSRQSQGNYPYSDILGVMDSSQPETSFHMKLHPPVADVPLTIAGSSSKSTPIMNNTFSMANYGHNSYLDVSTSKEGPIDNDGVEKENSEDAGTT</sequence>
<keyword evidence="2" id="KW-1185">Reference proteome</keyword>
<reference evidence="2" key="1">
    <citation type="journal article" date="2023" name="Nat. Plants">
        <title>Single-cell RNA sequencing provides a high-resolution roadmap for understanding the multicellular compartmentation of specialized metabolism.</title>
        <authorList>
            <person name="Sun S."/>
            <person name="Shen X."/>
            <person name="Li Y."/>
            <person name="Li Y."/>
            <person name="Wang S."/>
            <person name="Li R."/>
            <person name="Zhang H."/>
            <person name="Shen G."/>
            <person name="Guo B."/>
            <person name="Wei J."/>
            <person name="Xu J."/>
            <person name="St-Pierre B."/>
            <person name="Chen S."/>
            <person name="Sun C."/>
        </authorList>
    </citation>
    <scope>NUCLEOTIDE SEQUENCE [LARGE SCALE GENOMIC DNA]</scope>
</reference>
<gene>
    <name evidence="1" type="ORF">M9H77_21552</name>
</gene>
<name>A0ACC0AN17_CATRO</name>